<dbReference type="EMBL" id="JBFXLU010000047">
    <property type="protein sequence ID" value="KAL2848842.1"/>
    <property type="molecule type" value="Genomic_DNA"/>
</dbReference>
<proteinExistence type="predicted"/>
<gene>
    <name evidence="2" type="ORF">BJY01DRAFT_246219</name>
</gene>
<evidence type="ECO:0000256" key="1">
    <source>
        <dbReference type="SAM" id="MobiDB-lite"/>
    </source>
</evidence>
<comment type="caution">
    <text evidence="2">The sequence shown here is derived from an EMBL/GenBank/DDBJ whole genome shotgun (WGS) entry which is preliminary data.</text>
</comment>
<sequence>MPLLAECTSLTKFKLVPENVLIPTHLDQSIPDDLRLDLNFLRISAGKAFRTMITVVRQRKNRYRALCPTEDKLRQSRHIATINRLRRWREDYDPCDPTLAPSQKIPHEIIYLHVSRSCYEEWERSYTNLLAAFINGPYQQYHLSAAEFELAILAARNRERISPVDYHELMVFYRTFMGEMSIWEEVIPRLGLPSYGEIVDELFEAVIERVENSERLFEAFQKAKYSGETAGRNTQGDTSTEDTSGEAIRGCGWDNL</sequence>
<protein>
    <submittedName>
        <fullName evidence="2">Uncharacterized protein</fullName>
    </submittedName>
</protein>
<name>A0ABR4K972_9EURO</name>
<feature type="region of interest" description="Disordered" evidence="1">
    <location>
        <begin position="228"/>
        <end position="256"/>
    </location>
</feature>
<accession>A0ABR4K972</accession>
<keyword evidence="3" id="KW-1185">Reference proteome</keyword>
<evidence type="ECO:0000313" key="3">
    <source>
        <dbReference type="Proteomes" id="UP001610446"/>
    </source>
</evidence>
<evidence type="ECO:0000313" key="2">
    <source>
        <dbReference type="EMBL" id="KAL2848842.1"/>
    </source>
</evidence>
<reference evidence="2 3" key="1">
    <citation type="submission" date="2024-07" db="EMBL/GenBank/DDBJ databases">
        <title>Section-level genome sequencing and comparative genomics of Aspergillus sections Usti and Cavernicolus.</title>
        <authorList>
            <consortium name="Lawrence Berkeley National Laboratory"/>
            <person name="Nybo J.L."/>
            <person name="Vesth T.C."/>
            <person name="Theobald S."/>
            <person name="Frisvad J.C."/>
            <person name="Larsen T.O."/>
            <person name="Kjaerboelling I."/>
            <person name="Rothschild-Mancinelli K."/>
            <person name="Lyhne E.K."/>
            <person name="Kogle M.E."/>
            <person name="Barry K."/>
            <person name="Clum A."/>
            <person name="Na H."/>
            <person name="Ledsgaard L."/>
            <person name="Lin J."/>
            <person name="Lipzen A."/>
            <person name="Kuo A."/>
            <person name="Riley R."/>
            <person name="Mondo S."/>
            <person name="Labutti K."/>
            <person name="Haridas S."/>
            <person name="Pangalinan J."/>
            <person name="Salamov A.A."/>
            <person name="Simmons B.A."/>
            <person name="Magnuson J.K."/>
            <person name="Chen J."/>
            <person name="Drula E."/>
            <person name="Henrissat B."/>
            <person name="Wiebenga A."/>
            <person name="Lubbers R.J."/>
            <person name="Gomes A.C."/>
            <person name="Makela M.R."/>
            <person name="Stajich J."/>
            <person name="Grigoriev I.V."/>
            <person name="Mortensen U.H."/>
            <person name="De Vries R.P."/>
            <person name="Baker S.E."/>
            <person name="Andersen M.R."/>
        </authorList>
    </citation>
    <scope>NUCLEOTIDE SEQUENCE [LARGE SCALE GENOMIC DNA]</scope>
    <source>
        <strain evidence="2 3">CBS 123904</strain>
    </source>
</reference>
<dbReference type="Proteomes" id="UP001610446">
    <property type="component" value="Unassembled WGS sequence"/>
</dbReference>
<organism evidence="2 3">
    <name type="scientific">Aspergillus pseudoustus</name>
    <dbReference type="NCBI Taxonomy" id="1810923"/>
    <lineage>
        <taxon>Eukaryota</taxon>
        <taxon>Fungi</taxon>
        <taxon>Dikarya</taxon>
        <taxon>Ascomycota</taxon>
        <taxon>Pezizomycotina</taxon>
        <taxon>Eurotiomycetes</taxon>
        <taxon>Eurotiomycetidae</taxon>
        <taxon>Eurotiales</taxon>
        <taxon>Aspergillaceae</taxon>
        <taxon>Aspergillus</taxon>
        <taxon>Aspergillus subgen. Nidulantes</taxon>
    </lineage>
</organism>